<evidence type="ECO:0000259" key="1">
    <source>
        <dbReference type="Pfam" id="PF05523"/>
    </source>
</evidence>
<proteinExistence type="predicted"/>
<dbReference type="InterPro" id="IPR011051">
    <property type="entry name" value="RmlC_Cupin_sf"/>
</dbReference>
<organism evidence="2 3">
    <name type="scientific">Melghirimyces profundicolus</name>
    <dbReference type="NCBI Taxonomy" id="1242148"/>
    <lineage>
        <taxon>Bacteria</taxon>
        <taxon>Bacillati</taxon>
        <taxon>Bacillota</taxon>
        <taxon>Bacilli</taxon>
        <taxon>Bacillales</taxon>
        <taxon>Thermoactinomycetaceae</taxon>
        <taxon>Melghirimyces</taxon>
    </lineage>
</organism>
<gene>
    <name evidence="2" type="ORF">C8P63_13817</name>
</gene>
<dbReference type="Proteomes" id="UP000244240">
    <property type="component" value="Unassembled WGS sequence"/>
</dbReference>
<sequence>MNIRLLDFDVKEDERGSLIALEGTKEIPFEIRRIYYIFGASDQVRRGDHAHKELQQILIALAGSCTVSVTDGCTKEEIPLPSRTQGLFIGRMVWRELHDFSPDCVLLVLASDYYNKNDYISSYEDFLKMVEKRGDHHQQTCCDPNGSDR</sequence>
<evidence type="ECO:0000313" key="2">
    <source>
        <dbReference type="EMBL" id="PTX50134.1"/>
    </source>
</evidence>
<reference evidence="2 3" key="1">
    <citation type="submission" date="2018-04" db="EMBL/GenBank/DDBJ databases">
        <title>Genomic Encyclopedia of Archaeal and Bacterial Type Strains, Phase II (KMG-II): from individual species to whole genera.</title>
        <authorList>
            <person name="Goeker M."/>
        </authorList>
    </citation>
    <scope>NUCLEOTIDE SEQUENCE [LARGE SCALE GENOMIC DNA]</scope>
    <source>
        <strain evidence="2 3">DSM 45787</strain>
    </source>
</reference>
<evidence type="ECO:0000313" key="3">
    <source>
        <dbReference type="Proteomes" id="UP000244240"/>
    </source>
</evidence>
<dbReference type="AlphaFoldDB" id="A0A2T6B247"/>
<dbReference type="Gene3D" id="2.60.120.10">
    <property type="entry name" value="Jelly Rolls"/>
    <property type="match status" value="1"/>
</dbReference>
<dbReference type="InterPro" id="IPR008894">
    <property type="entry name" value="QdtA_cupin_dom"/>
</dbReference>
<dbReference type="Pfam" id="PF05523">
    <property type="entry name" value="FdtA"/>
    <property type="match status" value="1"/>
</dbReference>
<feature type="domain" description="Sugar 3,4-ketoisomerase QdtA cupin" evidence="1">
    <location>
        <begin position="1"/>
        <end position="130"/>
    </location>
</feature>
<protein>
    <submittedName>
        <fullName evidence="2">WxcM-like protein</fullName>
    </submittedName>
</protein>
<name>A0A2T6B247_9BACL</name>
<dbReference type="InterPro" id="IPR014710">
    <property type="entry name" value="RmlC-like_jellyroll"/>
</dbReference>
<accession>A0A2T6B247</accession>
<dbReference type="RefSeq" id="WP_108026349.1">
    <property type="nucleotide sequence ID" value="NZ_QBKR01000038.1"/>
</dbReference>
<keyword evidence="3" id="KW-1185">Reference proteome</keyword>
<dbReference type="OrthoDB" id="9795513at2"/>
<dbReference type="EMBL" id="QBKR01000038">
    <property type="protein sequence ID" value="PTX50134.1"/>
    <property type="molecule type" value="Genomic_DNA"/>
</dbReference>
<comment type="caution">
    <text evidence="2">The sequence shown here is derived from an EMBL/GenBank/DDBJ whole genome shotgun (WGS) entry which is preliminary data.</text>
</comment>
<dbReference type="CDD" id="cd20292">
    <property type="entry name" value="cupin_QdtA-like"/>
    <property type="match status" value="1"/>
</dbReference>
<dbReference type="SUPFAM" id="SSF51182">
    <property type="entry name" value="RmlC-like cupins"/>
    <property type="match status" value="1"/>
</dbReference>